<accession>A0A022WDM3</accession>
<dbReference type="EMBL" id="KK207727">
    <property type="protein sequence ID" value="EZF56168.1"/>
    <property type="molecule type" value="Genomic_DNA"/>
</dbReference>
<protein>
    <submittedName>
        <fullName evidence="2">Uncharacterized protein</fullName>
    </submittedName>
</protein>
<evidence type="ECO:0000313" key="2">
    <source>
        <dbReference type="EMBL" id="EZF56168.1"/>
    </source>
</evidence>
<evidence type="ECO:0000256" key="1">
    <source>
        <dbReference type="SAM" id="MobiDB-lite"/>
    </source>
</evidence>
<gene>
    <name evidence="2" type="ORF">H103_01412</name>
</gene>
<feature type="region of interest" description="Disordered" evidence="1">
    <location>
        <begin position="28"/>
        <end position="51"/>
    </location>
</feature>
<dbReference type="AlphaFoldDB" id="A0A022WDM3"/>
<dbReference type="Proteomes" id="UP000023758">
    <property type="component" value="Unassembled WGS sequence"/>
</dbReference>
<reference evidence="2" key="1">
    <citation type="submission" date="2014-02" db="EMBL/GenBank/DDBJ databases">
        <title>The Genome Sequence of Trichophyton rubrum (morphotype fischeri) CBS 288.86.</title>
        <authorList>
            <consortium name="The Broad Institute Genomics Platform"/>
            <person name="Cuomo C.A."/>
            <person name="White T.C."/>
            <person name="Graser Y."/>
            <person name="Martinez-Rossi N."/>
            <person name="Heitman J."/>
            <person name="Young S.K."/>
            <person name="Zeng Q."/>
            <person name="Gargeya S."/>
            <person name="Abouelleil A."/>
            <person name="Alvarado L."/>
            <person name="Chapman S.B."/>
            <person name="Gainer-Dewar J."/>
            <person name="Goldberg J."/>
            <person name="Griggs A."/>
            <person name="Gujja S."/>
            <person name="Hansen M."/>
            <person name="Howarth C."/>
            <person name="Imamovic A."/>
            <person name="Larimer J."/>
            <person name="Martinez D."/>
            <person name="Murphy C."/>
            <person name="Pearson M.D."/>
            <person name="Persinoti G."/>
            <person name="Poon T."/>
            <person name="Priest M."/>
            <person name="Roberts A.D."/>
            <person name="Saif S."/>
            <person name="Shea T.D."/>
            <person name="Sykes S.N."/>
            <person name="Wortman J."/>
            <person name="Nusbaum C."/>
            <person name="Birren B."/>
        </authorList>
    </citation>
    <scope>NUCLEOTIDE SEQUENCE [LARGE SCALE GENOMIC DNA]</scope>
    <source>
        <strain evidence="2">CBS 288.86</strain>
    </source>
</reference>
<organism evidence="2">
    <name type="scientific">Trichophyton rubrum CBS 288.86</name>
    <dbReference type="NCBI Taxonomy" id="1215330"/>
    <lineage>
        <taxon>Eukaryota</taxon>
        <taxon>Fungi</taxon>
        <taxon>Dikarya</taxon>
        <taxon>Ascomycota</taxon>
        <taxon>Pezizomycotina</taxon>
        <taxon>Eurotiomycetes</taxon>
        <taxon>Eurotiomycetidae</taxon>
        <taxon>Onygenales</taxon>
        <taxon>Arthrodermataceae</taxon>
        <taxon>Trichophyton</taxon>
    </lineage>
</organism>
<proteinExistence type="predicted"/>
<name>A0A022WDM3_TRIRU</name>
<sequence length="130" mass="14537">MPTYIGYVHDVNMQPLPNPKNESLDKFLTHPATGGEASTHHPTNFAPGPGERFDRLGCHHKSSIPSWRIFGYAPRSIFHSSPTFPTRGRAFLLLPASENTLDRKQSIVRYLAFSPIKYTWNCGVRPCLGG</sequence>
<dbReference type="HOGENOM" id="CLU_1939627_0_0_1"/>